<reference evidence="1 2" key="1">
    <citation type="submission" date="2024-05" db="EMBL/GenBank/DDBJ databases">
        <title>A draft genome resource for the thread blight pathogen Marasmius tenuissimus strain MS-2.</title>
        <authorList>
            <person name="Yulfo-Soto G.E."/>
            <person name="Baruah I.K."/>
            <person name="Amoako-Attah I."/>
            <person name="Bukari Y."/>
            <person name="Meinhardt L.W."/>
            <person name="Bailey B.A."/>
            <person name="Cohen S.P."/>
        </authorList>
    </citation>
    <scope>NUCLEOTIDE SEQUENCE [LARGE SCALE GENOMIC DNA]</scope>
    <source>
        <strain evidence="1 2">MS-2</strain>
    </source>
</reference>
<protein>
    <submittedName>
        <fullName evidence="1">Uncharacterized protein</fullName>
    </submittedName>
</protein>
<gene>
    <name evidence="1" type="ORF">AAF712_012632</name>
</gene>
<evidence type="ECO:0000313" key="1">
    <source>
        <dbReference type="EMBL" id="KAL0060574.1"/>
    </source>
</evidence>
<sequence>MYFGKPIEHTEEDEEGAAPFIETIEQYASYEAAVKAATNFITYDRSQPRPSDKLLPIKLEQPMAFYRSKANLPQGINGKYVGLGIKKTPSSTPIDLIRLDYDPIKGFHFNVFALSRDRTWRDDDRKLACCFPIQTNDPSAKLLELVEPLQPMTVPVRLWELWSAGKKP</sequence>
<keyword evidence="2" id="KW-1185">Reference proteome</keyword>
<dbReference type="EMBL" id="JBBXMP010000169">
    <property type="protein sequence ID" value="KAL0060574.1"/>
    <property type="molecule type" value="Genomic_DNA"/>
</dbReference>
<proteinExistence type="predicted"/>
<accession>A0ABR2ZHA2</accession>
<evidence type="ECO:0000313" key="2">
    <source>
        <dbReference type="Proteomes" id="UP001437256"/>
    </source>
</evidence>
<name>A0ABR2ZHA2_9AGAR</name>
<comment type="caution">
    <text evidence="1">The sequence shown here is derived from an EMBL/GenBank/DDBJ whole genome shotgun (WGS) entry which is preliminary data.</text>
</comment>
<organism evidence="1 2">
    <name type="scientific">Marasmius tenuissimus</name>
    <dbReference type="NCBI Taxonomy" id="585030"/>
    <lineage>
        <taxon>Eukaryota</taxon>
        <taxon>Fungi</taxon>
        <taxon>Dikarya</taxon>
        <taxon>Basidiomycota</taxon>
        <taxon>Agaricomycotina</taxon>
        <taxon>Agaricomycetes</taxon>
        <taxon>Agaricomycetidae</taxon>
        <taxon>Agaricales</taxon>
        <taxon>Marasmiineae</taxon>
        <taxon>Marasmiaceae</taxon>
        <taxon>Marasmius</taxon>
    </lineage>
</organism>
<dbReference type="Proteomes" id="UP001437256">
    <property type="component" value="Unassembled WGS sequence"/>
</dbReference>